<dbReference type="STRING" id="1149755.A0A2J6S1E3"/>
<feature type="compositionally biased region" description="Low complexity" evidence="1">
    <location>
        <begin position="115"/>
        <end position="141"/>
    </location>
</feature>
<dbReference type="PANTHER" id="PTHR23225:SF2">
    <property type="entry name" value="AT09679P-RELATED"/>
    <property type="match status" value="1"/>
</dbReference>
<sequence length="373" mass="41139">MPAEEVCYDGDEGYDEMALKTEYTTEIDSRIFKAEGGHSAYRYPSDEGLGASIKDEGSPQNSTIHVEHVEADDLSDADADADGDIDQDSVTGVVGADDDDVEYTPKSTRTRKRAASQPKASPPSKRSRTSKPSPTKPSKTQHQCKSCDHAPFKDAAALQRHTANAHTRAFICVFAFAGCPSTFASKNEWKRHVSSQHLNLSAWVCELQACSKVLSTPKTGGPPTKGSEFNRKDLFTQHLRRMHAPFAVKRMQKKNPEWEEKLKELAVSCLRVKRLPPSRLLCPVGSCGTVFEGQGCWDDRMEHVGKHLEKAAASTEAAASTGAYKFEVRQEDDQLLVQWAVREGIVESRGGSYRLCVAGRESRDDEDAEGEEE</sequence>
<protein>
    <recommendedName>
        <fullName evidence="2">C2H2-type domain-containing protein</fullName>
    </recommendedName>
</protein>
<feature type="domain" description="C2H2-type" evidence="2">
    <location>
        <begin position="203"/>
        <end position="243"/>
    </location>
</feature>
<dbReference type="AlphaFoldDB" id="A0A2J6S1E3"/>
<dbReference type="Proteomes" id="UP000235786">
    <property type="component" value="Unassembled WGS sequence"/>
</dbReference>
<evidence type="ECO:0000313" key="3">
    <source>
        <dbReference type="EMBL" id="PMD44593.1"/>
    </source>
</evidence>
<dbReference type="Gene3D" id="3.30.160.60">
    <property type="entry name" value="Classic Zinc Finger"/>
    <property type="match status" value="1"/>
</dbReference>
<evidence type="ECO:0000256" key="1">
    <source>
        <dbReference type="SAM" id="MobiDB-lite"/>
    </source>
</evidence>
<feature type="domain" description="C2H2-type" evidence="2">
    <location>
        <begin position="170"/>
        <end position="197"/>
    </location>
</feature>
<dbReference type="SMART" id="SM00355">
    <property type="entry name" value="ZnF_C2H2"/>
    <property type="match status" value="3"/>
</dbReference>
<feature type="domain" description="C2H2-type" evidence="2">
    <location>
        <begin position="142"/>
        <end position="166"/>
    </location>
</feature>
<dbReference type="OrthoDB" id="5388486at2759"/>
<dbReference type="InterPro" id="IPR039970">
    <property type="entry name" value="TF_Grauzone"/>
</dbReference>
<evidence type="ECO:0000313" key="4">
    <source>
        <dbReference type="Proteomes" id="UP000235786"/>
    </source>
</evidence>
<keyword evidence="4" id="KW-1185">Reference proteome</keyword>
<feature type="region of interest" description="Disordered" evidence="1">
    <location>
        <begin position="35"/>
        <end position="146"/>
    </location>
</feature>
<dbReference type="PANTHER" id="PTHR23225">
    <property type="entry name" value="ZINC FINGER PROTEIN"/>
    <property type="match status" value="1"/>
</dbReference>
<name>A0A2J6S1E3_HYAVF</name>
<organism evidence="3 4">
    <name type="scientific">Hyaloscypha variabilis (strain UAMH 11265 / GT02V1 / F)</name>
    <name type="common">Meliniomyces variabilis</name>
    <dbReference type="NCBI Taxonomy" id="1149755"/>
    <lineage>
        <taxon>Eukaryota</taxon>
        <taxon>Fungi</taxon>
        <taxon>Dikarya</taxon>
        <taxon>Ascomycota</taxon>
        <taxon>Pezizomycotina</taxon>
        <taxon>Leotiomycetes</taxon>
        <taxon>Helotiales</taxon>
        <taxon>Hyaloscyphaceae</taxon>
        <taxon>Hyaloscypha</taxon>
        <taxon>Hyaloscypha variabilis</taxon>
    </lineage>
</organism>
<gene>
    <name evidence="3" type="ORF">L207DRAFT_421249</name>
</gene>
<proteinExistence type="predicted"/>
<reference evidence="3 4" key="1">
    <citation type="submission" date="2016-04" db="EMBL/GenBank/DDBJ databases">
        <title>A degradative enzymes factory behind the ericoid mycorrhizal symbiosis.</title>
        <authorList>
            <consortium name="DOE Joint Genome Institute"/>
            <person name="Martino E."/>
            <person name="Morin E."/>
            <person name="Grelet G."/>
            <person name="Kuo A."/>
            <person name="Kohler A."/>
            <person name="Daghino S."/>
            <person name="Barry K."/>
            <person name="Choi C."/>
            <person name="Cichocki N."/>
            <person name="Clum A."/>
            <person name="Copeland A."/>
            <person name="Hainaut M."/>
            <person name="Haridas S."/>
            <person name="Labutti K."/>
            <person name="Lindquist E."/>
            <person name="Lipzen A."/>
            <person name="Khouja H.-R."/>
            <person name="Murat C."/>
            <person name="Ohm R."/>
            <person name="Olson A."/>
            <person name="Spatafora J."/>
            <person name="Veneault-Fourrey C."/>
            <person name="Henrissat B."/>
            <person name="Grigoriev I."/>
            <person name="Martin F."/>
            <person name="Perotto S."/>
        </authorList>
    </citation>
    <scope>NUCLEOTIDE SEQUENCE [LARGE SCALE GENOMIC DNA]</scope>
    <source>
        <strain evidence="3 4">F</strain>
    </source>
</reference>
<dbReference type="EMBL" id="KZ613941">
    <property type="protein sequence ID" value="PMD44593.1"/>
    <property type="molecule type" value="Genomic_DNA"/>
</dbReference>
<feature type="compositionally biased region" description="Acidic residues" evidence="1">
    <location>
        <begin position="72"/>
        <end position="87"/>
    </location>
</feature>
<accession>A0A2J6S1E3</accession>
<evidence type="ECO:0000259" key="2">
    <source>
        <dbReference type="SMART" id="SM00355"/>
    </source>
</evidence>
<dbReference type="InterPro" id="IPR013087">
    <property type="entry name" value="Znf_C2H2_type"/>
</dbReference>
<dbReference type="GO" id="GO:0003700">
    <property type="term" value="F:DNA-binding transcription factor activity"/>
    <property type="evidence" value="ECO:0007669"/>
    <property type="project" value="InterPro"/>
</dbReference>